<dbReference type="InterPro" id="IPR007844">
    <property type="entry name" value="AsmA"/>
</dbReference>
<accession>A0A560L9R3</accession>
<evidence type="ECO:0000259" key="2">
    <source>
        <dbReference type="Pfam" id="PF05170"/>
    </source>
</evidence>
<dbReference type="PANTHER" id="PTHR30441:SF4">
    <property type="entry name" value="PROTEIN ASMA"/>
    <property type="match status" value="1"/>
</dbReference>
<evidence type="ECO:0000313" key="3">
    <source>
        <dbReference type="EMBL" id="TWB92027.1"/>
    </source>
</evidence>
<reference evidence="3 4" key="1">
    <citation type="submission" date="2019-06" db="EMBL/GenBank/DDBJ databases">
        <title>Genomic Encyclopedia of Type Strains, Phase IV (KMG-V): Genome sequencing to study the core and pangenomes of soil and plant-associated prokaryotes.</title>
        <authorList>
            <person name="Whitman W."/>
        </authorList>
    </citation>
    <scope>NUCLEOTIDE SEQUENCE [LARGE SCALE GENOMIC DNA]</scope>
    <source>
        <strain evidence="3 4">BR 10355</strain>
    </source>
</reference>
<proteinExistence type="predicted"/>
<gene>
    <name evidence="3" type="ORF">FBZ93_11295</name>
</gene>
<feature type="region of interest" description="Disordered" evidence="1">
    <location>
        <begin position="1192"/>
        <end position="1240"/>
    </location>
</feature>
<dbReference type="OrthoDB" id="9816380at2"/>
<dbReference type="AlphaFoldDB" id="A0A560L9R3"/>
<dbReference type="EMBL" id="VITY01000012">
    <property type="protein sequence ID" value="TWB92027.1"/>
    <property type="molecule type" value="Genomic_DNA"/>
</dbReference>
<feature type="region of interest" description="Disordered" evidence="1">
    <location>
        <begin position="1117"/>
        <end position="1178"/>
    </location>
</feature>
<name>A0A560L9R3_9BRAD</name>
<dbReference type="GO" id="GO:0005886">
    <property type="term" value="C:plasma membrane"/>
    <property type="evidence" value="ECO:0007669"/>
    <property type="project" value="TreeGrafter"/>
</dbReference>
<feature type="domain" description="AsmA" evidence="2">
    <location>
        <begin position="10"/>
        <end position="123"/>
    </location>
</feature>
<keyword evidence="3" id="KW-0689">Ribosomal protein</keyword>
<dbReference type="GO" id="GO:0005840">
    <property type="term" value="C:ribosome"/>
    <property type="evidence" value="ECO:0007669"/>
    <property type="project" value="UniProtKB-KW"/>
</dbReference>
<evidence type="ECO:0000256" key="1">
    <source>
        <dbReference type="SAM" id="MobiDB-lite"/>
    </source>
</evidence>
<dbReference type="Pfam" id="PF05170">
    <property type="entry name" value="AsmA"/>
    <property type="match status" value="1"/>
</dbReference>
<dbReference type="PANTHER" id="PTHR30441">
    <property type="entry name" value="DUF748 DOMAIN-CONTAINING PROTEIN"/>
    <property type="match status" value="1"/>
</dbReference>
<comment type="caution">
    <text evidence="3">The sequence shown here is derived from an EMBL/GenBank/DDBJ whole genome shotgun (WGS) entry which is preliminary data.</text>
</comment>
<feature type="compositionally biased region" description="Pro residues" evidence="1">
    <location>
        <begin position="1121"/>
        <end position="1136"/>
    </location>
</feature>
<dbReference type="STRING" id="1755647.AS156_26820"/>
<dbReference type="PIRSF" id="PIRSF034039">
    <property type="entry name" value="UCP034039"/>
    <property type="match status" value="1"/>
</dbReference>
<dbReference type="InterPro" id="IPR017023">
    <property type="entry name" value="UCP034039"/>
</dbReference>
<sequence length="1240" mass="128585">MQTTLLGLAIAFILALVAALVGPYFVDWNQFRPQFEAEASKIIGAPVRVAGNLDARLLPAPSLRLKTVTVGGANDIGKVRAANLDVEFSLSSLMRGEVRANELTINGLSLDLGLDPKGRIDWSPSSGTFNLASLAIDRLNLTGRVALHDAASRSTLELNDIAFSGDVRSLAGAIRGDGNFMFDGNRYPFRISSGQSADGSGTRLHFNIDPGQRPVSADLDGILTFDARAPRFEGTVTLAGTPGQRGGSDMPSWRIAAKVKSDYSAARLDQVEVSYGAEDRALKLAGNGDLRFGTSPLLRASLSARQLDGDRFSAKDNAKDGGNGNVEPVRVLPAMRAVLSGLPQSPIPAQVEFTSEQVMLGGRPLQDISAELQSDAKSWTVRRLEFRAPGSTRVSMSGASAQAGVANSFKTALNIESSDPDTLMTWLQGRGDIAYRSQKPLRLRGDVTVSPSGFSIDAMKAEIEGGALEGRIAVAHREATSGSKVEAQLKAERLDLDATATFIRSLAGPQAEWPDEAQLSLDVGRAISSGQELRPLLAKIAYSPKSIVLERVKIGQPDNVTLDGSGNFDRANSTGRLAVDATAASLARLTAVVQPFAPALAARLGVLRADAGPVRAKLALDLGKGKAADHVSARATLDLDTPQLKGNTLISATPPVAAIRALDFDAIRRSEVTAEAKVSAAEGNALLALLGLDHAVAAGAGATQFEGTVIGAWHAPLRLKARLWGAGLDADAEGTAEPWTKDGASESKSSVSLRVRSADISPLLNLKSSDPAANVRLSSKLTLAGDKLTFDDLDSIVAGSRLRGRLALTLGDQKSIDGEVGLDQISLAPIFVAAIGAAGHDATEPLGLGLTSAWRGRVTFEALHGLLPGGAELQPVSGSIRSDGQSLTFDGIKGKIGGGEASASIDARQGVNGLALNANVQLSGVDASALRYRSLAMPKGRAAMQMTLLTQGRSASALIGALSGSGAVTLDGLNLPGLDPRAFDVAIRASDSGQATDDTRLRQIVEPALAAGPLSVASAQIPFNIRDGRIRVGATTLAASGANVILSGGYDIPADQADIRAALASTQVGTTNSRPEIQLLAVGTPDGLSRSIDIAALSSWLAVRAIDRETKRLDAIERGEPAPPPTPAALPPPAAPAPDGSNSNSAGVPSANLPAPGPDPRRVPPKPKIVAPRPPAVPPVAAAPVIAPPAPIVSQPQLAPLPPPIEIKPVPGAARSRPLRPPLSLTPQVANPPPRPAMQN</sequence>
<dbReference type="Proteomes" id="UP000321304">
    <property type="component" value="Unassembled WGS sequence"/>
</dbReference>
<protein>
    <submittedName>
        <fullName evidence="3">Large subunit ribosomal protein L24</fullName>
    </submittedName>
</protein>
<organism evidence="3 4">
    <name type="scientific">Bradyrhizobium macuxiense</name>
    <dbReference type="NCBI Taxonomy" id="1755647"/>
    <lineage>
        <taxon>Bacteria</taxon>
        <taxon>Pseudomonadati</taxon>
        <taxon>Pseudomonadota</taxon>
        <taxon>Alphaproteobacteria</taxon>
        <taxon>Hyphomicrobiales</taxon>
        <taxon>Nitrobacteraceae</taxon>
        <taxon>Bradyrhizobium</taxon>
    </lineage>
</organism>
<keyword evidence="3" id="KW-0687">Ribonucleoprotein</keyword>
<dbReference type="RefSeq" id="WP_146990560.1">
    <property type="nucleotide sequence ID" value="NZ_VITY01000012.1"/>
</dbReference>
<dbReference type="GO" id="GO:0090313">
    <property type="term" value="P:regulation of protein targeting to membrane"/>
    <property type="evidence" value="ECO:0007669"/>
    <property type="project" value="TreeGrafter"/>
</dbReference>
<evidence type="ECO:0000313" key="4">
    <source>
        <dbReference type="Proteomes" id="UP000321304"/>
    </source>
</evidence>
<keyword evidence="4" id="KW-1185">Reference proteome</keyword>
<dbReference type="InterPro" id="IPR052894">
    <property type="entry name" value="AsmA-related"/>
</dbReference>
<feature type="compositionally biased region" description="Pro residues" evidence="1">
    <location>
        <begin position="1230"/>
        <end position="1240"/>
    </location>
</feature>